<dbReference type="InterPro" id="IPR050072">
    <property type="entry name" value="Peptidase_M20A"/>
</dbReference>
<reference evidence="4" key="1">
    <citation type="submission" date="2020-05" db="EMBL/GenBank/DDBJ databases">
        <authorList>
            <person name="Chiriac C."/>
            <person name="Salcher M."/>
            <person name="Ghai R."/>
            <person name="Kavagutti S V."/>
        </authorList>
    </citation>
    <scope>NUCLEOTIDE SEQUENCE</scope>
</reference>
<dbReference type="InterPro" id="IPR017150">
    <property type="entry name" value="Pept_M20_glutamate_carboxypep"/>
</dbReference>
<keyword evidence="1" id="KW-0479">Metal-binding</keyword>
<dbReference type="PANTHER" id="PTHR43808">
    <property type="entry name" value="ACETYLORNITHINE DEACETYLASE"/>
    <property type="match status" value="1"/>
</dbReference>
<dbReference type="InterPro" id="IPR036264">
    <property type="entry name" value="Bact_exopeptidase_dim_dom"/>
</dbReference>
<evidence type="ECO:0000256" key="2">
    <source>
        <dbReference type="ARBA" id="ARBA00022801"/>
    </source>
</evidence>
<sequence length="366" mass="38787">MTSEKAPEYGRLEPMLAALEALVRCESPTDDLEACRSVVHLASDIATRVLGVPAQIKEIEGRPVFWWGAEKPDVVVLAHLDTVWPKGSYQPLWEVNGDVLRGPGTFDMKAGFIQALYALKGIEGSVALVATTDEETGSRASKALIKDLSKESKAVLVLEASLDGKVKTGRKGTAMYQIKVHGLAAHAGLEPEKGINATTEIAHAILALAQLENLEHGTTVVPTLLHSGNTTNTVPDLAVLDVDARSFSQAELERVDAAIKEFLPVNPNARFEITGGLNRPPLQPTSTQYLYERAEKVAAALGMKPLGSAQVGGASDGNFAAAAGAQVLDGLGAVGGGAHAPNEWVSISSMQERSDFLHAFIKDLLS</sequence>
<dbReference type="AlphaFoldDB" id="A0A6J6ADK7"/>
<dbReference type="GO" id="GO:0046872">
    <property type="term" value="F:metal ion binding"/>
    <property type="evidence" value="ECO:0007669"/>
    <property type="project" value="UniProtKB-KW"/>
</dbReference>
<keyword evidence="2" id="KW-0378">Hydrolase</keyword>
<dbReference type="Pfam" id="PF01546">
    <property type="entry name" value="Peptidase_M20"/>
    <property type="match status" value="1"/>
</dbReference>
<name>A0A6J6ADK7_9ZZZZ</name>
<dbReference type="InterPro" id="IPR002933">
    <property type="entry name" value="Peptidase_M20"/>
</dbReference>
<protein>
    <submittedName>
        <fullName evidence="4">Unannotated protein</fullName>
    </submittedName>
</protein>
<dbReference type="InterPro" id="IPR011650">
    <property type="entry name" value="Peptidase_M20_dimer"/>
</dbReference>
<dbReference type="Gene3D" id="3.30.70.360">
    <property type="match status" value="1"/>
</dbReference>
<dbReference type="SUPFAM" id="SSF55031">
    <property type="entry name" value="Bacterial exopeptidase dimerisation domain"/>
    <property type="match status" value="1"/>
</dbReference>
<gene>
    <name evidence="4" type="ORF">UFOPK4180_00317</name>
</gene>
<organism evidence="4">
    <name type="scientific">freshwater metagenome</name>
    <dbReference type="NCBI Taxonomy" id="449393"/>
    <lineage>
        <taxon>unclassified sequences</taxon>
        <taxon>metagenomes</taxon>
        <taxon>ecological metagenomes</taxon>
    </lineage>
</organism>
<dbReference type="PIRSF" id="PIRSF037238">
    <property type="entry name" value="Carboxypeptidase_G2"/>
    <property type="match status" value="1"/>
</dbReference>
<dbReference type="GO" id="GO:0016787">
    <property type="term" value="F:hydrolase activity"/>
    <property type="evidence" value="ECO:0007669"/>
    <property type="project" value="UniProtKB-KW"/>
</dbReference>
<evidence type="ECO:0000313" key="4">
    <source>
        <dbReference type="EMBL" id="CAB4366728.1"/>
    </source>
</evidence>
<dbReference type="Gene3D" id="3.40.630.10">
    <property type="entry name" value="Zn peptidases"/>
    <property type="match status" value="1"/>
</dbReference>
<dbReference type="SUPFAM" id="SSF53187">
    <property type="entry name" value="Zn-dependent exopeptidases"/>
    <property type="match status" value="1"/>
</dbReference>
<accession>A0A6J6ADK7</accession>
<evidence type="ECO:0000259" key="3">
    <source>
        <dbReference type="Pfam" id="PF07687"/>
    </source>
</evidence>
<feature type="domain" description="Peptidase M20 dimerisation" evidence="3">
    <location>
        <begin position="168"/>
        <end position="263"/>
    </location>
</feature>
<dbReference type="Pfam" id="PF07687">
    <property type="entry name" value="M20_dimer"/>
    <property type="match status" value="1"/>
</dbReference>
<dbReference type="EMBL" id="CAESPC010000030">
    <property type="protein sequence ID" value="CAB4366728.1"/>
    <property type="molecule type" value="Genomic_DNA"/>
</dbReference>
<proteinExistence type="predicted"/>
<dbReference type="PANTHER" id="PTHR43808:SF9">
    <property type="entry name" value="BLL0789 PROTEIN"/>
    <property type="match status" value="1"/>
</dbReference>
<evidence type="ECO:0000256" key="1">
    <source>
        <dbReference type="ARBA" id="ARBA00022723"/>
    </source>
</evidence>